<proteinExistence type="predicted"/>
<name>A0A482THL7_9EURY</name>
<keyword evidence="2" id="KW-0472">Membrane</keyword>
<comment type="caution">
    <text evidence="3">The sequence shown here is derived from an EMBL/GenBank/DDBJ whole genome shotgun (WGS) entry which is preliminary data.</text>
</comment>
<dbReference type="EMBL" id="RZHH01000002">
    <property type="protein sequence ID" value="RYJ14678.1"/>
    <property type="molecule type" value="Genomic_DNA"/>
</dbReference>
<gene>
    <name evidence="3" type="ORF">ELS19_12435</name>
</gene>
<keyword evidence="2" id="KW-0812">Transmembrane</keyword>
<dbReference type="Proteomes" id="UP000294028">
    <property type="component" value="Unassembled WGS sequence"/>
</dbReference>
<evidence type="ECO:0008006" key="5">
    <source>
        <dbReference type="Google" id="ProtNLM"/>
    </source>
</evidence>
<keyword evidence="2" id="KW-1133">Transmembrane helix</keyword>
<feature type="transmembrane region" description="Helical" evidence="2">
    <location>
        <begin position="56"/>
        <end position="76"/>
    </location>
</feature>
<evidence type="ECO:0000313" key="4">
    <source>
        <dbReference type="Proteomes" id="UP000294028"/>
    </source>
</evidence>
<reference evidence="3 4" key="1">
    <citation type="submission" date="2018-12" db="EMBL/GenBank/DDBJ databases">
        <title>Genome analysis provides insights into bioremediation potentialities of Halogeometricum borinquense strain N11.</title>
        <authorList>
            <person name="Najjari A."/>
            <person name="Youssef N."/>
            <person name="Fhoula I."/>
            <person name="Ben Dhia O."/>
            <person name="Mahjoubi M."/>
            <person name="Ouzari H.I."/>
            <person name="Cherif A."/>
        </authorList>
    </citation>
    <scope>NUCLEOTIDE SEQUENCE [LARGE SCALE GENOMIC DNA]</scope>
    <source>
        <strain evidence="3 4">N11</strain>
    </source>
</reference>
<dbReference type="AlphaFoldDB" id="A0A482THL7"/>
<protein>
    <recommendedName>
        <fullName evidence="5">SHOCT domain-containing protein</fullName>
    </recommendedName>
</protein>
<evidence type="ECO:0000313" key="3">
    <source>
        <dbReference type="EMBL" id="RYJ14678.1"/>
    </source>
</evidence>
<feature type="region of interest" description="Disordered" evidence="1">
    <location>
        <begin position="156"/>
        <end position="175"/>
    </location>
</feature>
<dbReference type="RefSeq" id="WP_129784999.1">
    <property type="nucleotide sequence ID" value="NZ_RZHH01000002.1"/>
</dbReference>
<accession>A0A482THL7</accession>
<sequence>MVLRNRLVLVSFLSLLVSGTLAVVLLAYAAVVVGGAFLSGSLVTVLLDLAFPELPVFALSVIVAVVSSVGVVYGLARQASLPRGGRVESIARRAERMFPILRMFGVADVFSEPEPTPEERREDALASLKRQYVEDEISEAEFERKLDRLVANDSVDDARAERERAAVVDEDRYRR</sequence>
<evidence type="ECO:0000256" key="2">
    <source>
        <dbReference type="SAM" id="Phobius"/>
    </source>
</evidence>
<organism evidence="3 4">
    <name type="scientific">Halogeometricum borinquense</name>
    <dbReference type="NCBI Taxonomy" id="60847"/>
    <lineage>
        <taxon>Archaea</taxon>
        <taxon>Methanobacteriati</taxon>
        <taxon>Methanobacteriota</taxon>
        <taxon>Stenosarchaea group</taxon>
        <taxon>Halobacteria</taxon>
        <taxon>Halobacteriales</taxon>
        <taxon>Haloferacaceae</taxon>
        <taxon>Halogeometricum</taxon>
    </lineage>
</organism>
<evidence type="ECO:0000256" key="1">
    <source>
        <dbReference type="SAM" id="MobiDB-lite"/>
    </source>
</evidence>